<dbReference type="InterPro" id="IPR008538">
    <property type="entry name" value="Uma2"/>
</dbReference>
<gene>
    <name evidence="4" type="ORF">F6J89_19455</name>
</gene>
<keyword evidence="4" id="KW-0255">Endonuclease</keyword>
<protein>
    <submittedName>
        <fullName evidence="4">Uma2 family endonuclease</fullName>
    </submittedName>
</protein>
<dbReference type="CDD" id="cd06260">
    <property type="entry name" value="DUF820-like"/>
    <property type="match status" value="1"/>
</dbReference>
<evidence type="ECO:0000256" key="2">
    <source>
        <dbReference type="SAM" id="MobiDB-lite"/>
    </source>
</evidence>
<evidence type="ECO:0000256" key="1">
    <source>
        <dbReference type="SAM" id="Coils"/>
    </source>
</evidence>
<keyword evidence="4" id="KW-0540">Nuclease</keyword>
<comment type="caution">
    <text evidence="4">The sequence shown here is derived from an EMBL/GenBank/DDBJ whole genome shotgun (WGS) entry which is preliminary data.</text>
</comment>
<organism evidence="4">
    <name type="scientific">Symploca sp. SIO1C4</name>
    <dbReference type="NCBI Taxonomy" id="2607765"/>
    <lineage>
        <taxon>Bacteria</taxon>
        <taxon>Bacillati</taxon>
        <taxon>Cyanobacteriota</taxon>
        <taxon>Cyanophyceae</taxon>
        <taxon>Coleofasciculales</taxon>
        <taxon>Coleofasciculaceae</taxon>
        <taxon>Symploca</taxon>
    </lineage>
</organism>
<dbReference type="AlphaFoldDB" id="A0A6B3N9F9"/>
<feature type="domain" description="Putative restriction endonuclease" evidence="3">
    <location>
        <begin position="38"/>
        <end position="171"/>
    </location>
</feature>
<dbReference type="EMBL" id="JAAHFQ010000420">
    <property type="protein sequence ID" value="NER29729.1"/>
    <property type="molecule type" value="Genomic_DNA"/>
</dbReference>
<name>A0A6B3N9F9_9CYAN</name>
<dbReference type="PANTHER" id="PTHR33352">
    <property type="entry name" value="SLR1095 PROTEIN"/>
    <property type="match status" value="1"/>
</dbReference>
<feature type="compositionally biased region" description="Polar residues" evidence="2">
    <location>
        <begin position="1"/>
        <end position="11"/>
    </location>
</feature>
<accession>A0A6B3N9F9</accession>
<dbReference type="InterPro" id="IPR011335">
    <property type="entry name" value="Restrct_endonuc-II-like"/>
</dbReference>
<keyword evidence="4" id="KW-0378">Hydrolase</keyword>
<evidence type="ECO:0000313" key="4">
    <source>
        <dbReference type="EMBL" id="NER29729.1"/>
    </source>
</evidence>
<feature type="region of interest" description="Disordered" evidence="2">
    <location>
        <begin position="1"/>
        <end position="23"/>
    </location>
</feature>
<dbReference type="SUPFAM" id="SSF52980">
    <property type="entry name" value="Restriction endonuclease-like"/>
    <property type="match status" value="1"/>
</dbReference>
<evidence type="ECO:0000259" key="3">
    <source>
        <dbReference type="Pfam" id="PF05685"/>
    </source>
</evidence>
<dbReference type="Pfam" id="PF05685">
    <property type="entry name" value="Uma2"/>
    <property type="match status" value="1"/>
</dbReference>
<dbReference type="PANTHER" id="PTHR33352:SF3">
    <property type="entry name" value="SLR1612 PROTEIN"/>
    <property type="match status" value="1"/>
</dbReference>
<keyword evidence="1" id="KW-0175">Coiled coil</keyword>
<proteinExistence type="predicted"/>
<sequence length="252" mass="30096">MLNYNPQQRLPTSEELPCSDDTPVDHELQNTIPNLLRAILLLIWAAREDWFFGVDMGIYDRSRQILQTPIFPDGFLSLRVQRHKKPKGRLSYVLAEENNIVPVFVLEYVSKTYGGEYDRKMEDYARLGVRYYTIYNPDYWQRDQHQPLEVYRLTNGNYERQLGEPVWMPEVGLGIGRELGVCEQWQRDWLYWYDQQLNRYQVPEELIEQLQQQLRQQELRAQQAESQLQQEKKRAQQLAEMLRRLGVDPDSV</sequence>
<dbReference type="Gene3D" id="3.90.1570.10">
    <property type="entry name" value="tt1808, chain A"/>
    <property type="match status" value="1"/>
</dbReference>
<reference evidence="4" key="1">
    <citation type="submission" date="2019-11" db="EMBL/GenBank/DDBJ databases">
        <title>Genomic insights into an expanded diversity of filamentous marine cyanobacteria reveals the extraordinary biosynthetic potential of Moorea and Okeania.</title>
        <authorList>
            <person name="Ferreira Leao T."/>
            <person name="Wang M."/>
            <person name="Moss N."/>
            <person name="Da Silva R."/>
            <person name="Sanders J."/>
            <person name="Nurk S."/>
            <person name="Gurevich A."/>
            <person name="Humphrey G."/>
            <person name="Reher R."/>
            <person name="Zhu Q."/>
            <person name="Belda-Ferre P."/>
            <person name="Glukhov E."/>
            <person name="Rex R."/>
            <person name="Dorrestein P.C."/>
            <person name="Knight R."/>
            <person name="Pevzner P."/>
            <person name="Gerwick W.H."/>
            <person name="Gerwick L."/>
        </authorList>
    </citation>
    <scope>NUCLEOTIDE SEQUENCE</scope>
    <source>
        <strain evidence="4">SIO1C4</strain>
    </source>
</reference>
<feature type="coiled-coil region" evidence="1">
    <location>
        <begin position="207"/>
        <end position="248"/>
    </location>
</feature>
<dbReference type="InterPro" id="IPR012296">
    <property type="entry name" value="Nuclease_put_TT1808"/>
</dbReference>
<dbReference type="GO" id="GO:0004519">
    <property type="term" value="F:endonuclease activity"/>
    <property type="evidence" value="ECO:0007669"/>
    <property type="project" value="UniProtKB-KW"/>
</dbReference>